<evidence type="ECO:0000259" key="2">
    <source>
        <dbReference type="Pfam" id="PF13193"/>
    </source>
</evidence>
<name>A0ABT2PN27_9BURK</name>
<proteinExistence type="predicted"/>
<dbReference type="SUPFAM" id="SSF56801">
    <property type="entry name" value="Acetyl-CoA synthetase-like"/>
    <property type="match status" value="1"/>
</dbReference>
<dbReference type="Gene3D" id="3.40.50.12780">
    <property type="entry name" value="N-terminal domain of ligase-like"/>
    <property type="match status" value="1"/>
</dbReference>
<dbReference type="InterPro" id="IPR020845">
    <property type="entry name" value="AMP-binding_CS"/>
</dbReference>
<dbReference type="InterPro" id="IPR045851">
    <property type="entry name" value="AMP-bd_C_sf"/>
</dbReference>
<dbReference type="Pfam" id="PF00501">
    <property type="entry name" value="AMP-binding"/>
    <property type="match status" value="1"/>
</dbReference>
<dbReference type="InterPro" id="IPR042099">
    <property type="entry name" value="ANL_N_sf"/>
</dbReference>
<protein>
    <submittedName>
        <fullName evidence="3">Acyl--CoA ligase</fullName>
    </submittedName>
</protein>
<dbReference type="GO" id="GO:0016874">
    <property type="term" value="F:ligase activity"/>
    <property type="evidence" value="ECO:0007669"/>
    <property type="project" value="UniProtKB-KW"/>
</dbReference>
<dbReference type="PROSITE" id="PS00455">
    <property type="entry name" value="AMP_BINDING"/>
    <property type="match status" value="1"/>
</dbReference>
<dbReference type="InterPro" id="IPR050237">
    <property type="entry name" value="ATP-dep_AMP-bd_enzyme"/>
</dbReference>
<dbReference type="PANTHER" id="PTHR43767">
    <property type="entry name" value="LONG-CHAIN-FATTY-ACID--COA LIGASE"/>
    <property type="match status" value="1"/>
</dbReference>
<comment type="caution">
    <text evidence="3">The sequence shown here is derived from an EMBL/GenBank/DDBJ whole genome shotgun (WGS) entry which is preliminary data.</text>
</comment>
<keyword evidence="4" id="KW-1185">Reference proteome</keyword>
<organism evidence="3 4">
    <name type="scientific">Acidovorax bellezanensis</name>
    <dbReference type="NCBI Taxonomy" id="2976702"/>
    <lineage>
        <taxon>Bacteria</taxon>
        <taxon>Pseudomonadati</taxon>
        <taxon>Pseudomonadota</taxon>
        <taxon>Betaproteobacteria</taxon>
        <taxon>Burkholderiales</taxon>
        <taxon>Comamonadaceae</taxon>
        <taxon>Acidovorax</taxon>
    </lineage>
</organism>
<accession>A0ABT2PN27</accession>
<gene>
    <name evidence="3" type="ORF">N0K08_07730</name>
</gene>
<evidence type="ECO:0000259" key="1">
    <source>
        <dbReference type="Pfam" id="PF00501"/>
    </source>
</evidence>
<dbReference type="Gene3D" id="3.30.300.30">
    <property type="match status" value="1"/>
</dbReference>
<evidence type="ECO:0000313" key="3">
    <source>
        <dbReference type="EMBL" id="MCT9810518.1"/>
    </source>
</evidence>
<dbReference type="RefSeq" id="WP_261499549.1">
    <property type="nucleotide sequence ID" value="NZ_JAODYH010000003.1"/>
</dbReference>
<sequence length="523" mass="57120">MSDALTSLLQQAFGSLPDLIALQSRLRPQHPALILEDEQLDYAALHQGMERVASSLHQQGLRPGDVMAVCATASTAYVLAYLGALRAGVVIAPLAPSASAEHLSAMLANSGAKLLLRDRATALEWPQAASARLTCLALDDAPEAGQPWSQWLQAGTQPAPAIAPQPAWPFNLIYSSGTTGVPKGIVQSWAMRWAHVQRAVHNSYGPDCVSLCATPLYSNTTLVAALPTLALGGTLVLMRKFDTLRYLQLAQQHRATHTMLVPVQYQRLMDHAQFDSHDLSTLQHKFCTSAPFKPALKAEVLRRWPGRLIEYYGLTEGGVRCELHCHLHADKLHTVGKPGPGAQLRFIDEQGQEVPAEQGGEIVGHSAGMMSGYYGLPEKTREAEWWDAQGLRFIRSGDVGRIDADGFLVLGDRMKDMIITGGFNVYPSDIESVLQQHPGVRECAVIGVPSRAWGETPVAYVVAHAQQDLAPEQLQDWLNARIGKTQRLAALHLTDQLPRSEIGKVLKRELRQQFLNSHPSGTL</sequence>
<keyword evidence="3" id="KW-0436">Ligase</keyword>
<dbReference type="PANTHER" id="PTHR43767:SF10">
    <property type="entry name" value="SURFACTIN SYNTHASE SUBUNIT 1"/>
    <property type="match status" value="1"/>
</dbReference>
<dbReference type="Pfam" id="PF13193">
    <property type="entry name" value="AMP-binding_C"/>
    <property type="match status" value="1"/>
</dbReference>
<dbReference type="EMBL" id="JAODYH010000003">
    <property type="protein sequence ID" value="MCT9810518.1"/>
    <property type="molecule type" value="Genomic_DNA"/>
</dbReference>
<reference evidence="3 4" key="1">
    <citation type="submission" date="2022-09" db="EMBL/GenBank/DDBJ databases">
        <title>Draft genome of isolate Be4.</title>
        <authorList>
            <person name="Sanchez-Castro I."/>
            <person name="Martinez-Rodriguez P."/>
            <person name="Descostes M."/>
            <person name="Merroun M."/>
        </authorList>
    </citation>
    <scope>NUCLEOTIDE SEQUENCE [LARGE SCALE GENOMIC DNA]</scope>
    <source>
        <strain evidence="3 4">Be4</strain>
    </source>
</reference>
<dbReference type="Proteomes" id="UP001525968">
    <property type="component" value="Unassembled WGS sequence"/>
</dbReference>
<dbReference type="InterPro" id="IPR025110">
    <property type="entry name" value="AMP-bd_C"/>
</dbReference>
<feature type="domain" description="AMP-binding enzyme C-terminal" evidence="2">
    <location>
        <begin position="430"/>
        <end position="504"/>
    </location>
</feature>
<dbReference type="InterPro" id="IPR000873">
    <property type="entry name" value="AMP-dep_synth/lig_dom"/>
</dbReference>
<feature type="domain" description="AMP-dependent synthetase/ligase" evidence="1">
    <location>
        <begin position="24"/>
        <end position="374"/>
    </location>
</feature>
<evidence type="ECO:0000313" key="4">
    <source>
        <dbReference type="Proteomes" id="UP001525968"/>
    </source>
</evidence>